<dbReference type="Proteomes" id="UP000694388">
    <property type="component" value="Unplaced"/>
</dbReference>
<organism evidence="1 2">
    <name type="scientific">Eptatretus burgeri</name>
    <name type="common">Inshore hagfish</name>
    <dbReference type="NCBI Taxonomy" id="7764"/>
    <lineage>
        <taxon>Eukaryota</taxon>
        <taxon>Metazoa</taxon>
        <taxon>Chordata</taxon>
        <taxon>Craniata</taxon>
        <taxon>Vertebrata</taxon>
        <taxon>Cyclostomata</taxon>
        <taxon>Myxini</taxon>
        <taxon>Myxiniformes</taxon>
        <taxon>Myxinidae</taxon>
        <taxon>Eptatretinae</taxon>
        <taxon>Eptatretus</taxon>
    </lineage>
</organism>
<dbReference type="PANTHER" id="PTHR31230">
    <property type="entry name" value="MYELOID-DERIVED GROWTH FACTOR MYDGF"/>
    <property type="match status" value="1"/>
</dbReference>
<evidence type="ECO:0000313" key="1">
    <source>
        <dbReference type="Ensembl" id="ENSEBUP00000010629.1"/>
    </source>
</evidence>
<keyword evidence="2" id="KW-1185">Reference proteome</keyword>
<accession>A0A8C4Q6R5</accession>
<proteinExistence type="predicted"/>
<dbReference type="InterPro" id="IPR018887">
    <property type="entry name" value="MYDGF"/>
</dbReference>
<reference evidence="1" key="2">
    <citation type="submission" date="2025-09" db="UniProtKB">
        <authorList>
            <consortium name="Ensembl"/>
        </authorList>
    </citation>
    <scope>IDENTIFICATION</scope>
</reference>
<sequence>MHTFTCTFTYAAQGGTNEKWHLSLGASDDSAVYSCSIWRPQGKSYLFFTQFKVETIGGTIEFADAFSKAIEGEKEVPLQQDEYIIRENSVSHNPGPFRAELSKLMVVARAHHEEL</sequence>
<dbReference type="GO" id="GO:0005615">
    <property type="term" value="C:extracellular space"/>
    <property type="evidence" value="ECO:0007669"/>
    <property type="project" value="TreeGrafter"/>
</dbReference>
<dbReference type="Pfam" id="PF10572">
    <property type="entry name" value="UPF0556"/>
    <property type="match status" value="1"/>
</dbReference>
<dbReference type="Ensembl" id="ENSEBUT00000011179.1">
    <property type="protein sequence ID" value="ENSEBUP00000010629.1"/>
    <property type="gene ID" value="ENSEBUG00000006837.1"/>
</dbReference>
<dbReference type="GeneTree" id="ENSGT00390000000777"/>
<evidence type="ECO:0000313" key="2">
    <source>
        <dbReference type="Proteomes" id="UP000694388"/>
    </source>
</evidence>
<dbReference type="PANTHER" id="PTHR31230:SF1">
    <property type="entry name" value="MYELOID-DERIVED GROWTH FACTOR"/>
    <property type="match status" value="1"/>
</dbReference>
<reference evidence="1" key="1">
    <citation type="submission" date="2025-08" db="UniProtKB">
        <authorList>
            <consortium name="Ensembl"/>
        </authorList>
    </citation>
    <scope>IDENTIFICATION</scope>
</reference>
<dbReference type="GO" id="GO:0045766">
    <property type="term" value="P:positive regulation of angiogenesis"/>
    <property type="evidence" value="ECO:0007669"/>
    <property type="project" value="TreeGrafter"/>
</dbReference>
<name>A0A8C4Q6R5_EPTBU</name>
<dbReference type="GO" id="GO:0001938">
    <property type="term" value="P:positive regulation of endothelial cell proliferation"/>
    <property type="evidence" value="ECO:0007669"/>
    <property type="project" value="TreeGrafter"/>
</dbReference>
<dbReference type="AlphaFoldDB" id="A0A8C4Q6R5"/>
<dbReference type="OMA" id="KNYLCKF"/>
<protein>
    <submittedName>
        <fullName evidence="1">Myeloid-derived growth factor</fullName>
    </submittedName>
</protein>